<dbReference type="EC" id="2.3.2.31" evidence="2"/>
<protein>
    <recommendedName>
        <fullName evidence="2">RBR-type E3 ubiquitin transferase</fullName>
        <ecNumber evidence="2">2.3.2.31</ecNumber>
    </recommendedName>
</protein>
<dbReference type="InterPro" id="IPR013087">
    <property type="entry name" value="Znf_C2H2_type"/>
</dbReference>
<keyword evidence="6" id="KW-0863">Zinc-finger</keyword>
<keyword evidence="8" id="KW-0862">Zinc</keyword>
<dbReference type="EMBL" id="JARKIF010000035">
    <property type="protein sequence ID" value="KAJ7610361.1"/>
    <property type="molecule type" value="Genomic_DNA"/>
</dbReference>
<dbReference type="InterPro" id="IPR002867">
    <property type="entry name" value="IBR_dom"/>
</dbReference>
<dbReference type="AlphaFoldDB" id="A0AAD7B4J3"/>
<feature type="domain" description="RING-type" evidence="9">
    <location>
        <begin position="1"/>
        <end position="204"/>
    </location>
</feature>
<accession>A0AAD7B4J3</accession>
<dbReference type="GO" id="GO:0061630">
    <property type="term" value="F:ubiquitin protein ligase activity"/>
    <property type="evidence" value="ECO:0007669"/>
    <property type="project" value="UniProtKB-EC"/>
</dbReference>
<dbReference type="Pfam" id="PF22191">
    <property type="entry name" value="IBR_1"/>
    <property type="match status" value="1"/>
</dbReference>
<comment type="catalytic activity">
    <reaction evidence="1">
        <text>[E2 ubiquitin-conjugating enzyme]-S-ubiquitinyl-L-cysteine + [acceptor protein]-L-lysine = [E2 ubiquitin-conjugating enzyme]-L-cysteine + [acceptor protein]-N(6)-ubiquitinyl-L-lysine.</text>
        <dbReference type="EC" id="2.3.2.31"/>
    </reaction>
</comment>
<proteinExistence type="predicted"/>
<comment type="caution">
    <text evidence="10">The sequence shown here is derived from an EMBL/GenBank/DDBJ whole genome shotgun (WGS) entry which is preliminary data.</text>
</comment>
<dbReference type="SUPFAM" id="SSF57850">
    <property type="entry name" value="RING/U-box"/>
    <property type="match status" value="2"/>
</dbReference>
<keyword evidence="4" id="KW-0479">Metal-binding</keyword>
<dbReference type="Proteomes" id="UP001221142">
    <property type="component" value="Unassembled WGS sequence"/>
</dbReference>
<dbReference type="Gene3D" id="1.20.120.1750">
    <property type="match status" value="1"/>
</dbReference>
<sequence>MPCLLQPSRVARQSACGHTWCRACLTQYFLSAVESRCFPLRCLGDEAKCTELMPPSLAHRILQLNEFSVLAKAALAAYVHTHPEELHYCPSPDCLQIYRTAPKGTFVLCPCLHRICQSCHAEAHDGFACKDCNNTDKLFSQWAELNDVKKCPGCRIPIERGEGCHHVTCIQCRTHFCWVCLKTFPKGEGIYLHMRVQHGGIGLE</sequence>
<dbReference type="PANTHER" id="PTHR11685">
    <property type="entry name" value="RBR FAMILY RING FINGER AND IBR DOMAIN-CONTAINING"/>
    <property type="match status" value="1"/>
</dbReference>
<reference evidence="10" key="1">
    <citation type="submission" date="2023-03" db="EMBL/GenBank/DDBJ databases">
        <title>Massive genome expansion in bonnet fungi (Mycena s.s.) driven by repeated elements and novel gene families across ecological guilds.</title>
        <authorList>
            <consortium name="Lawrence Berkeley National Laboratory"/>
            <person name="Harder C.B."/>
            <person name="Miyauchi S."/>
            <person name="Viragh M."/>
            <person name="Kuo A."/>
            <person name="Thoen E."/>
            <person name="Andreopoulos B."/>
            <person name="Lu D."/>
            <person name="Skrede I."/>
            <person name="Drula E."/>
            <person name="Henrissat B."/>
            <person name="Morin E."/>
            <person name="Kohler A."/>
            <person name="Barry K."/>
            <person name="LaButti K."/>
            <person name="Morin E."/>
            <person name="Salamov A."/>
            <person name="Lipzen A."/>
            <person name="Mereny Z."/>
            <person name="Hegedus B."/>
            <person name="Baldrian P."/>
            <person name="Stursova M."/>
            <person name="Weitz H."/>
            <person name="Taylor A."/>
            <person name="Grigoriev I.V."/>
            <person name="Nagy L.G."/>
            <person name="Martin F."/>
            <person name="Kauserud H."/>
        </authorList>
    </citation>
    <scope>NUCLEOTIDE SEQUENCE</scope>
    <source>
        <strain evidence="10">9284</strain>
    </source>
</reference>
<evidence type="ECO:0000256" key="2">
    <source>
        <dbReference type="ARBA" id="ARBA00012251"/>
    </source>
</evidence>
<evidence type="ECO:0000313" key="11">
    <source>
        <dbReference type="Proteomes" id="UP001221142"/>
    </source>
</evidence>
<dbReference type="PROSITE" id="PS00028">
    <property type="entry name" value="ZINC_FINGER_C2H2_1"/>
    <property type="match status" value="1"/>
</dbReference>
<keyword evidence="11" id="KW-1185">Reference proteome</keyword>
<dbReference type="InterPro" id="IPR013083">
    <property type="entry name" value="Znf_RING/FYVE/PHD"/>
</dbReference>
<name>A0AAD7B4J3_9AGAR</name>
<dbReference type="GO" id="GO:0016567">
    <property type="term" value="P:protein ubiquitination"/>
    <property type="evidence" value="ECO:0007669"/>
    <property type="project" value="InterPro"/>
</dbReference>
<evidence type="ECO:0000256" key="1">
    <source>
        <dbReference type="ARBA" id="ARBA00001798"/>
    </source>
</evidence>
<dbReference type="Pfam" id="PF01485">
    <property type="entry name" value="IBR"/>
    <property type="match status" value="1"/>
</dbReference>
<evidence type="ECO:0000256" key="8">
    <source>
        <dbReference type="ARBA" id="ARBA00022833"/>
    </source>
</evidence>
<dbReference type="InterPro" id="IPR031127">
    <property type="entry name" value="E3_UB_ligase_RBR"/>
</dbReference>
<evidence type="ECO:0000256" key="5">
    <source>
        <dbReference type="ARBA" id="ARBA00022737"/>
    </source>
</evidence>
<keyword evidence="7" id="KW-0833">Ubl conjugation pathway</keyword>
<dbReference type="Gene3D" id="3.30.40.10">
    <property type="entry name" value="Zinc/RING finger domain, C3HC4 (zinc finger)"/>
    <property type="match status" value="1"/>
</dbReference>
<dbReference type="InterPro" id="IPR044066">
    <property type="entry name" value="TRIAD_supradom"/>
</dbReference>
<evidence type="ECO:0000256" key="3">
    <source>
        <dbReference type="ARBA" id="ARBA00022679"/>
    </source>
</evidence>
<evidence type="ECO:0000313" key="10">
    <source>
        <dbReference type="EMBL" id="KAJ7610361.1"/>
    </source>
</evidence>
<dbReference type="GO" id="GO:0008270">
    <property type="term" value="F:zinc ion binding"/>
    <property type="evidence" value="ECO:0007669"/>
    <property type="project" value="UniProtKB-KW"/>
</dbReference>
<dbReference type="CDD" id="cd20335">
    <property type="entry name" value="BRcat_RBR"/>
    <property type="match status" value="1"/>
</dbReference>
<evidence type="ECO:0000256" key="7">
    <source>
        <dbReference type="ARBA" id="ARBA00022786"/>
    </source>
</evidence>
<dbReference type="PROSITE" id="PS51873">
    <property type="entry name" value="TRIAD"/>
    <property type="match status" value="1"/>
</dbReference>
<dbReference type="SMART" id="SM00647">
    <property type="entry name" value="IBR"/>
    <property type="match status" value="2"/>
</dbReference>
<evidence type="ECO:0000256" key="4">
    <source>
        <dbReference type="ARBA" id="ARBA00022723"/>
    </source>
</evidence>
<organism evidence="10 11">
    <name type="scientific">Roridomyces roridus</name>
    <dbReference type="NCBI Taxonomy" id="1738132"/>
    <lineage>
        <taxon>Eukaryota</taxon>
        <taxon>Fungi</taxon>
        <taxon>Dikarya</taxon>
        <taxon>Basidiomycota</taxon>
        <taxon>Agaricomycotina</taxon>
        <taxon>Agaricomycetes</taxon>
        <taxon>Agaricomycetidae</taxon>
        <taxon>Agaricales</taxon>
        <taxon>Marasmiineae</taxon>
        <taxon>Mycenaceae</taxon>
        <taxon>Roridomyces</taxon>
    </lineage>
</organism>
<gene>
    <name evidence="10" type="ORF">FB45DRAFT_761435</name>
</gene>
<evidence type="ECO:0000256" key="6">
    <source>
        <dbReference type="ARBA" id="ARBA00022771"/>
    </source>
</evidence>
<keyword evidence="3" id="KW-0808">Transferase</keyword>
<evidence type="ECO:0000259" key="9">
    <source>
        <dbReference type="PROSITE" id="PS51873"/>
    </source>
</evidence>
<keyword evidence="5" id="KW-0677">Repeat</keyword>